<dbReference type="InterPro" id="IPR014710">
    <property type="entry name" value="RmlC-like_jellyroll"/>
</dbReference>
<evidence type="ECO:0000313" key="3">
    <source>
        <dbReference type="Proteomes" id="UP000462435"/>
    </source>
</evidence>
<dbReference type="SUPFAM" id="SSF51182">
    <property type="entry name" value="RmlC-like cupins"/>
    <property type="match status" value="1"/>
</dbReference>
<dbReference type="InterPro" id="IPR013096">
    <property type="entry name" value="Cupin_2"/>
</dbReference>
<evidence type="ECO:0000313" key="2">
    <source>
        <dbReference type="EMBL" id="KAF1041509.1"/>
    </source>
</evidence>
<dbReference type="InterPro" id="IPR011051">
    <property type="entry name" value="RmlC_Cupin_sf"/>
</dbReference>
<evidence type="ECO:0000259" key="1">
    <source>
        <dbReference type="Pfam" id="PF07883"/>
    </source>
</evidence>
<sequence>MTQPAAVQPALTLEQFRQTMLAQGYQEVLERHWESGTVIDTHTHPFEANALVVQGEMFLAVQGQEERRLQPGDRFHLQPHMPHSERYGEEGATYWVARKS</sequence>
<gene>
    <name evidence="2" type="ORF">GAK35_03279</name>
</gene>
<proteinExistence type="predicted"/>
<dbReference type="AlphaFoldDB" id="A0A7V8FUL3"/>
<feature type="domain" description="Cupin type-2" evidence="1">
    <location>
        <begin position="33"/>
        <end position="86"/>
    </location>
</feature>
<organism evidence="2 3">
    <name type="scientific">Herbaspirillum frisingense</name>
    <dbReference type="NCBI Taxonomy" id="92645"/>
    <lineage>
        <taxon>Bacteria</taxon>
        <taxon>Pseudomonadati</taxon>
        <taxon>Pseudomonadota</taxon>
        <taxon>Betaproteobacteria</taxon>
        <taxon>Burkholderiales</taxon>
        <taxon>Oxalobacteraceae</taxon>
        <taxon>Herbaspirillum</taxon>
    </lineage>
</organism>
<dbReference type="Proteomes" id="UP000462435">
    <property type="component" value="Unassembled WGS sequence"/>
</dbReference>
<protein>
    <recommendedName>
        <fullName evidence="1">Cupin type-2 domain-containing protein</fullName>
    </recommendedName>
</protein>
<accession>A0A7V8FUL3</accession>
<dbReference type="Pfam" id="PF07883">
    <property type="entry name" value="Cupin_2"/>
    <property type="match status" value="1"/>
</dbReference>
<dbReference type="Gene3D" id="2.60.120.10">
    <property type="entry name" value="Jelly Rolls"/>
    <property type="match status" value="1"/>
</dbReference>
<reference evidence="3" key="1">
    <citation type="journal article" date="2020" name="MBio">
        <title>Horizontal gene transfer to a defensive symbiont with a reduced genome amongst a multipartite beetle microbiome.</title>
        <authorList>
            <person name="Waterworth S.C."/>
            <person name="Florez L.V."/>
            <person name="Rees E.R."/>
            <person name="Hertweck C."/>
            <person name="Kaltenpoth M."/>
            <person name="Kwan J.C."/>
        </authorList>
    </citation>
    <scope>NUCLEOTIDE SEQUENCE [LARGE SCALE GENOMIC DNA]</scope>
</reference>
<comment type="caution">
    <text evidence="2">The sequence shown here is derived from an EMBL/GenBank/DDBJ whole genome shotgun (WGS) entry which is preliminary data.</text>
</comment>
<dbReference type="EMBL" id="WNDX01000118">
    <property type="protein sequence ID" value="KAF1041509.1"/>
    <property type="molecule type" value="Genomic_DNA"/>
</dbReference>
<name>A0A7V8FUL3_9BURK</name>